<comment type="caution">
    <text evidence="1">The sequence shown here is derived from an EMBL/GenBank/DDBJ whole genome shotgun (WGS) entry which is preliminary data.</text>
</comment>
<reference evidence="1 2" key="1">
    <citation type="submission" date="2019-05" db="EMBL/GenBank/DDBJ databases">
        <title>Another draft genome of Portunus trituberculatus and its Hox gene families provides insights of decapod evolution.</title>
        <authorList>
            <person name="Jeong J.-H."/>
            <person name="Song I."/>
            <person name="Kim S."/>
            <person name="Choi T."/>
            <person name="Kim D."/>
            <person name="Ryu S."/>
            <person name="Kim W."/>
        </authorList>
    </citation>
    <scope>NUCLEOTIDE SEQUENCE [LARGE SCALE GENOMIC DNA]</scope>
    <source>
        <tissue evidence="1">Muscle</tissue>
    </source>
</reference>
<accession>A0A5B7JTS9</accession>
<gene>
    <name evidence="1" type="ORF">E2C01_096917</name>
</gene>
<name>A0A5B7JTS9_PORTR</name>
<sequence length="53" mass="5782">MEMTARYFQCGTSHATNAVEHIPKVHAMKDTITARARRSGGMTSMSGKGKVKN</sequence>
<keyword evidence="2" id="KW-1185">Reference proteome</keyword>
<dbReference type="Proteomes" id="UP000324222">
    <property type="component" value="Unassembled WGS sequence"/>
</dbReference>
<organism evidence="1 2">
    <name type="scientific">Portunus trituberculatus</name>
    <name type="common">Swimming crab</name>
    <name type="synonym">Neptunus trituberculatus</name>
    <dbReference type="NCBI Taxonomy" id="210409"/>
    <lineage>
        <taxon>Eukaryota</taxon>
        <taxon>Metazoa</taxon>
        <taxon>Ecdysozoa</taxon>
        <taxon>Arthropoda</taxon>
        <taxon>Crustacea</taxon>
        <taxon>Multicrustacea</taxon>
        <taxon>Malacostraca</taxon>
        <taxon>Eumalacostraca</taxon>
        <taxon>Eucarida</taxon>
        <taxon>Decapoda</taxon>
        <taxon>Pleocyemata</taxon>
        <taxon>Brachyura</taxon>
        <taxon>Eubrachyura</taxon>
        <taxon>Portunoidea</taxon>
        <taxon>Portunidae</taxon>
        <taxon>Portuninae</taxon>
        <taxon>Portunus</taxon>
    </lineage>
</organism>
<evidence type="ECO:0000313" key="1">
    <source>
        <dbReference type="EMBL" id="MPD01392.1"/>
    </source>
</evidence>
<dbReference type="EMBL" id="VSRR010126969">
    <property type="protein sequence ID" value="MPD01392.1"/>
    <property type="molecule type" value="Genomic_DNA"/>
</dbReference>
<proteinExistence type="predicted"/>
<protein>
    <submittedName>
        <fullName evidence="1">Uncharacterized protein</fullName>
    </submittedName>
</protein>
<dbReference type="AlphaFoldDB" id="A0A5B7JTS9"/>
<evidence type="ECO:0000313" key="2">
    <source>
        <dbReference type="Proteomes" id="UP000324222"/>
    </source>
</evidence>